<evidence type="ECO:0000313" key="2">
    <source>
        <dbReference type="Proteomes" id="UP001059380"/>
    </source>
</evidence>
<name>A0A9J7BLU6_9BACT</name>
<dbReference type="Proteomes" id="UP001059380">
    <property type="component" value="Chromosome"/>
</dbReference>
<sequence>MAALEASFVCAHKATATITTENAFVAVRPVDGFSTRITITGFAAATGMTTTARWWSTCG</sequence>
<gene>
    <name evidence="1" type="ORF">MOP44_23990</name>
</gene>
<reference evidence="1" key="1">
    <citation type="submission" date="2021-04" db="EMBL/GenBank/DDBJ databases">
        <title>Phylogenetic analysis of Acidobacteriaceae.</title>
        <authorList>
            <person name="Qiu L."/>
            <person name="Zhang Q."/>
        </authorList>
    </citation>
    <scope>NUCLEOTIDE SEQUENCE</scope>
    <source>
        <strain evidence="1">DSM 25168</strain>
    </source>
</reference>
<accession>A0A9J7BLU6</accession>
<dbReference type="EMBL" id="CP093313">
    <property type="protein sequence ID" value="UWZ83615.1"/>
    <property type="molecule type" value="Genomic_DNA"/>
</dbReference>
<protein>
    <submittedName>
        <fullName evidence="1">Uncharacterized protein</fullName>
    </submittedName>
</protein>
<organism evidence="1 2">
    <name type="scientific">Occallatibacter riparius</name>
    <dbReference type="NCBI Taxonomy" id="1002689"/>
    <lineage>
        <taxon>Bacteria</taxon>
        <taxon>Pseudomonadati</taxon>
        <taxon>Acidobacteriota</taxon>
        <taxon>Terriglobia</taxon>
        <taxon>Terriglobales</taxon>
        <taxon>Acidobacteriaceae</taxon>
        <taxon>Occallatibacter</taxon>
    </lineage>
</organism>
<keyword evidence="2" id="KW-1185">Reference proteome</keyword>
<evidence type="ECO:0000313" key="1">
    <source>
        <dbReference type="EMBL" id="UWZ83615.1"/>
    </source>
</evidence>
<dbReference type="RefSeq" id="WP_260792950.1">
    <property type="nucleotide sequence ID" value="NZ_CP093313.1"/>
</dbReference>
<dbReference type="KEGG" id="orp:MOP44_23990"/>
<proteinExistence type="predicted"/>
<dbReference type="AlphaFoldDB" id="A0A9J7BLU6"/>